<feature type="compositionally biased region" description="Low complexity" evidence="1">
    <location>
        <begin position="47"/>
        <end position="70"/>
    </location>
</feature>
<dbReference type="STRING" id="139420.A0A371CPT6"/>
<sequence>MSEWTQSQAFLHSDIYLSETSTAGAQATVASARSSGPRSAMRSTIVSRASSPSSNSSRTGSPAPTATSLAPSPPPSPTPSVEGQGRNRTPDPSYNRTPSRVPFVDLNRARSVPPKHFASTTTSARKPVTRSASRSSIRSEVSSGVRGMTAPFAPSLKSVTPPASAIAPLSSTGRPLRGLPVNPNDEDGSGYKRVPRKCKQTTEEKRTGIRFETAWFPSFGLSTRSAPPPGLARRSDVELYDLFCHWTPLIEEPQMWVWSPTSRGPPEWKPIEVGYLTRKEGEPSFINELWFARKFRDTPEPVKGKGKGRVKHPPTSYRGLSEHNHCCRDSIEYAPSDLASLPHGLLNRGPQRRTRREEWWAPRNITEVNPNWDVTCKPIVLGGTVKTARNVASSGCFGSRMWRERVTTHLCMSIPKKEYEAEAEHWIQIYLADSHGRWRWTNSRLERPMSSIVLSPGVKEMLLADIEDVLNSVKWYADCGIPFRGGYPLHDVPGSGKSSPLPAS</sequence>
<protein>
    <submittedName>
        <fullName evidence="2">Uncharacterized protein</fullName>
    </submittedName>
</protein>
<evidence type="ECO:0000313" key="3">
    <source>
        <dbReference type="Proteomes" id="UP000256964"/>
    </source>
</evidence>
<accession>A0A371CPT6</accession>
<name>A0A371CPT6_9APHY</name>
<feature type="region of interest" description="Disordered" evidence="1">
    <location>
        <begin position="168"/>
        <end position="204"/>
    </location>
</feature>
<dbReference type="EMBL" id="KZ857487">
    <property type="protein sequence ID" value="RDX42304.1"/>
    <property type="molecule type" value="Genomic_DNA"/>
</dbReference>
<keyword evidence="3" id="KW-1185">Reference proteome</keyword>
<reference evidence="2 3" key="1">
    <citation type="journal article" date="2018" name="Biotechnol. Biofuels">
        <title>Integrative visual omics of the white-rot fungus Polyporus brumalis exposes the biotechnological potential of its oxidative enzymes for delignifying raw plant biomass.</title>
        <authorList>
            <person name="Miyauchi S."/>
            <person name="Rancon A."/>
            <person name="Drula E."/>
            <person name="Hage H."/>
            <person name="Chaduli D."/>
            <person name="Favel A."/>
            <person name="Grisel S."/>
            <person name="Henrissat B."/>
            <person name="Herpoel-Gimbert I."/>
            <person name="Ruiz-Duenas F.J."/>
            <person name="Chevret D."/>
            <person name="Hainaut M."/>
            <person name="Lin J."/>
            <person name="Wang M."/>
            <person name="Pangilinan J."/>
            <person name="Lipzen A."/>
            <person name="Lesage-Meessen L."/>
            <person name="Navarro D."/>
            <person name="Riley R."/>
            <person name="Grigoriev I.V."/>
            <person name="Zhou S."/>
            <person name="Raouche S."/>
            <person name="Rosso M.N."/>
        </authorList>
    </citation>
    <scope>NUCLEOTIDE SEQUENCE [LARGE SCALE GENOMIC DNA]</scope>
    <source>
        <strain evidence="2 3">BRFM 1820</strain>
    </source>
</reference>
<evidence type="ECO:0000256" key="1">
    <source>
        <dbReference type="SAM" id="MobiDB-lite"/>
    </source>
</evidence>
<dbReference type="OrthoDB" id="2758580at2759"/>
<dbReference type="Proteomes" id="UP000256964">
    <property type="component" value="Unassembled WGS sequence"/>
</dbReference>
<feature type="compositionally biased region" description="Low complexity" evidence="1">
    <location>
        <begin position="129"/>
        <end position="143"/>
    </location>
</feature>
<feature type="region of interest" description="Disordered" evidence="1">
    <location>
        <begin position="22"/>
        <end position="143"/>
    </location>
</feature>
<organism evidence="2 3">
    <name type="scientific">Lentinus brumalis</name>
    <dbReference type="NCBI Taxonomy" id="2498619"/>
    <lineage>
        <taxon>Eukaryota</taxon>
        <taxon>Fungi</taxon>
        <taxon>Dikarya</taxon>
        <taxon>Basidiomycota</taxon>
        <taxon>Agaricomycotina</taxon>
        <taxon>Agaricomycetes</taxon>
        <taxon>Polyporales</taxon>
        <taxon>Polyporaceae</taxon>
        <taxon>Lentinus</taxon>
    </lineage>
</organism>
<evidence type="ECO:0000313" key="2">
    <source>
        <dbReference type="EMBL" id="RDX42304.1"/>
    </source>
</evidence>
<gene>
    <name evidence="2" type="ORF">OH76DRAFT_1422574</name>
</gene>
<feature type="compositionally biased region" description="Polar residues" evidence="1">
    <location>
        <begin position="86"/>
        <end position="98"/>
    </location>
</feature>
<feature type="compositionally biased region" description="Polar residues" evidence="1">
    <location>
        <begin position="22"/>
        <end position="46"/>
    </location>
</feature>
<dbReference type="AlphaFoldDB" id="A0A371CPT6"/>
<proteinExistence type="predicted"/>